<evidence type="ECO:0000256" key="1">
    <source>
        <dbReference type="ARBA" id="ARBA00008675"/>
    </source>
</evidence>
<dbReference type="PANTHER" id="PTHR11638">
    <property type="entry name" value="ATP-DEPENDENT CLP PROTEASE"/>
    <property type="match status" value="1"/>
</dbReference>
<dbReference type="EMBL" id="JBHSIM010000064">
    <property type="protein sequence ID" value="MFC4836504.1"/>
    <property type="molecule type" value="Genomic_DNA"/>
</dbReference>
<comment type="subcellular location">
    <subcellularLocation>
        <location evidence="11">Cytoplasm</location>
    </subcellularLocation>
</comment>
<evidence type="ECO:0000256" key="2">
    <source>
        <dbReference type="ARBA" id="ARBA00022737"/>
    </source>
</evidence>
<dbReference type="NCBIfam" id="TIGR03346">
    <property type="entry name" value="chaperone_ClpB"/>
    <property type="match status" value="1"/>
</dbReference>
<dbReference type="InterPro" id="IPR027417">
    <property type="entry name" value="P-loop_NTPase"/>
</dbReference>
<comment type="caution">
    <text evidence="13">The sequence shown here is derived from an EMBL/GenBank/DDBJ whole genome shotgun (WGS) entry which is preliminary data.</text>
</comment>
<dbReference type="Pfam" id="PF00004">
    <property type="entry name" value="AAA"/>
    <property type="match status" value="1"/>
</dbReference>
<proteinExistence type="inferred from homology"/>
<dbReference type="SMART" id="SM01086">
    <property type="entry name" value="ClpB_D2-small"/>
    <property type="match status" value="1"/>
</dbReference>
<evidence type="ECO:0000256" key="7">
    <source>
        <dbReference type="ARBA" id="ARBA00023186"/>
    </source>
</evidence>
<evidence type="ECO:0000256" key="9">
    <source>
        <dbReference type="PROSITE-ProRule" id="PRU01251"/>
    </source>
</evidence>
<dbReference type="InterPro" id="IPR028299">
    <property type="entry name" value="ClpA/B_CS2"/>
</dbReference>
<evidence type="ECO:0000256" key="3">
    <source>
        <dbReference type="ARBA" id="ARBA00022741"/>
    </source>
</evidence>
<dbReference type="PROSITE" id="PS51903">
    <property type="entry name" value="CLP_R"/>
    <property type="match status" value="1"/>
</dbReference>
<evidence type="ECO:0000256" key="11">
    <source>
        <dbReference type="RuleBase" id="RU362034"/>
    </source>
</evidence>
<dbReference type="PRINTS" id="PR00300">
    <property type="entry name" value="CLPPROTEASEA"/>
</dbReference>
<keyword evidence="4 10" id="KW-0067">ATP-binding</keyword>
<dbReference type="InterPro" id="IPR019489">
    <property type="entry name" value="Clp_ATPase_C"/>
</dbReference>
<reference evidence="14" key="1">
    <citation type="journal article" date="2019" name="Int. J. Syst. Evol. Microbiol.">
        <title>The Global Catalogue of Microorganisms (GCM) 10K type strain sequencing project: providing services to taxonomists for standard genome sequencing and annotation.</title>
        <authorList>
            <consortium name="The Broad Institute Genomics Platform"/>
            <consortium name="The Broad Institute Genome Sequencing Center for Infectious Disease"/>
            <person name="Wu L."/>
            <person name="Ma J."/>
        </authorList>
    </citation>
    <scope>NUCLEOTIDE SEQUENCE [LARGE SCALE GENOMIC DNA]</scope>
    <source>
        <strain evidence="14">CCUG 50347</strain>
    </source>
</reference>
<organism evidence="13 14">
    <name type="scientific">Actinomycetospora chibensis</name>
    <dbReference type="NCBI Taxonomy" id="663606"/>
    <lineage>
        <taxon>Bacteria</taxon>
        <taxon>Bacillati</taxon>
        <taxon>Actinomycetota</taxon>
        <taxon>Actinomycetes</taxon>
        <taxon>Pseudonocardiales</taxon>
        <taxon>Pseudonocardiaceae</taxon>
        <taxon>Actinomycetospora</taxon>
    </lineage>
</organism>
<dbReference type="InterPro" id="IPR018368">
    <property type="entry name" value="ClpA/B_CS1"/>
</dbReference>
<dbReference type="SMART" id="SM00382">
    <property type="entry name" value="AAA"/>
    <property type="match status" value="2"/>
</dbReference>
<dbReference type="Gene3D" id="1.10.1780.10">
    <property type="entry name" value="Clp, N-terminal domain"/>
    <property type="match status" value="1"/>
</dbReference>
<dbReference type="InterPro" id="IPR004176">
    <property type="entry name" value="Clp_R_N"/>
</dbReference>
<evidence type="ECO:0000256" key="10">
    <source>
        <dbReference type="RuleBase" id="RU004432"/>
    </source>
</evidence>
<dbReference type="InterPro" id="IPR001270">
    <property type="entry name" value="ClpA/B"/>
</dbReference>
<evidence type="ECO:0000256" key="5">
    <source>
        <dbReference type="ARBA" id="ARBA00023016"/>
    </source>
</evidence>
<sequence length="876" mass="97671">MDLDRLTQKSQQALSDAQDLATRAGHTEVDGEHLLLALVDQPEGLVPRLLTGLGVDLDGLRGDLEVELQNKPRTTRPATRPGQVSMTQRLARLLQGAEREAKRLSDEYVSVEHLLVAFTDEAQSTAAGRVLDRYGVSRDRLLAELTSVRGNQRVTSATPEGAYEALTKYGQDLVAAARAGRMDPVIGRDAEIRRVVQILSRKSKNNPVLIGDPGVGKTAIVEGLAQRIVNGDVPEGQRDRTIFALDMGLLVAGAKYRGEFEERLQAVLSEIKAAEGRILLFVDEMHTVVGAGAAEGSMDASNMLKPMLARGELHMIGATTLDEYRKHVEKDAALERRFQPVYIDEPTLEDTISILRGLRERLEVFHGVRIQDNALIAAATLSHRYLTERFLPDKAIDLVDEACARLRTEIDSMPAELDEITRKVMRLEIEEAALAKEDDPPSVARLDQLRRELVDLRAEADAMRAQWEAERQAIRRVQDLRAELEQARHDIADAERRYDLNRAAELRYGLLTELERRLDAEQQHLAGKQSGNRLLREEVTADEIAEIVSLWTGIPVTRLTEGERDKLLRLDEVLHERVVGQDEAVQVVADAIIRARSGVKDPRRPTGSFIFLGPTGVGKTELARTLAEALFDSEDNIVRIDMSEYQERHTVSRLVGAPPGYVGYDEGGQLTEAVRRRPYAVVLFDEIEKAHPDVFNTLLQVLDDGRLTDAQGRTVNFRNTVIIMTSNIGSQYLLDGVTPDGQLKPDARELVMGELRAHFRPEFLNRVDETVLFTPLALDEIERIVALMVQDLGRRLADRDVVLEISEEARHLIAREGYDPVYGARPLRRFIAREVETRIARALLRDAVPDGAVVRVEAREGQLVVTHAEQPAGSQA</sequence>
<evidence type="ECO:0000313" key="14">
    <source>
        <dbReference type="Proteomes" id="UP001595909"/>
    </source>
</evidence>
<dbReference type="PANTHER" id="PTHR11638:SF18">
    <property type="entry name" value="HEAT SHOCK PROTEIN 104"/>
    <property type="match status" value="1"/>
</dbReference>
<dbReference type="InterPro" id="IPR050130">
    <property type="entry name" value="ClpA_ClpB"/>
</dbReference>
<dbReference type="Pfam" id="PF17871">
    <property type="entry name" value="AAA_lid_9"/>
    <property type="match status" value="1"/>
</dbReference>
<feature type="coiled-coil region" evidence="11">
    <location>
        <begin position="417"/>
        <end position="504"/>
    </location>
</feature>
<accession>A0ABV9RSM3</accession>
<keyword evidence="2 9" id="KW-0677">Repeat</keyword>
<evidence type="ECO:0000256" key="8">
    <source>
        <dbReference type="ARBA" id="ARBA00026057"/>
    </source>
</evidence>
<dbReference type="CDD" id="cd00009">
    <property type="entry name" value="AAA"/>
    <property type="match status" value="1"/>
</dbReference>
<keyword evidence="5 11" id="KW-0346">Stress response</keyword>
<comment type="similarity">
    <text evidence="1 10">Belongs to the ClpA/ClpB family.</text>
</comment>
<keyword evidence="6 11" id="KW-0175">Coiled coil</keyword>
<protein>
    <recommendedName>
        <fullName evidence="11">Chaperone protein ClpB</fullName>
    </recommendedName>
</protein>
<dbReference type="PROSITE" id="PS00871">
    <property type="entry name" value="CLPAB_2"/>
    <property type="match status" value="1"/>
</dbReference>
<gene>
    <name evidence="11 13" type="primary">clpB</name>
    <name evidence="13" type="ORF">ACFPEL_29145</name>
</gene>
<feature type="coiled-coil region" evidence="11">
    <location>
        <begin position="87"/>
        <end position="114"/>
    </location>
</feature>
<name>A0ABV9RSM3_9PSEU</name>
<keyword evidence="7 10" id="KW-0143">Chaperone</keyword>
<dbReference type="Pfam" id="PF10431">
    <property type="entry name" value="ClpB_D2-small"/>
    <property type="match status" value="1"/>
</dbReference>
<dbReference type="PROSITE" id="PS00870">
    <property type="entry name" value="CLPAB_1"/>
    <property type="match status" value="1"/>
</dbReference>
<dbReference type="InterPro" id="IPR003959">
    <property type="entry name" value="ATPase_AAA_core"/>
</dbReference>
<dbReference type="Pfam" id="PF02861">
    <property type="entry name" value="Clp_N"/>
    <property type="match status" value="1"/>
</dbReference>
<dbReference type="InterPro" id="IPR017730">
    <property type="entry name" value="Chaperonin_ClpB"/>
</dbReference>
<dbReference type="InterPro" id="IPR036628">
    <property type="entry name" value="Clp_N_dom_sf"/>
</dbReference>
<dbReference type="CDD" id="cd19499">
    <property type="entry name" value="RecA-like_ClpB_Hsp104-like"/>
    <property type="match status" value="1"/>
</dbReference>
<comment type="function">
    <text evidence="11">Part of a stress-induced multi-chaperone system, it is involved in the recovery of the cell from heat-induced damage, in cooperation with DnaK, DnaJ and GrpE.</text>
</comment>
<comment type="subunit">
    <text evidence="8">Homohexamer. The oligomerization is ATP-dependent.</text>
</comment>
<evidence type="ECO:0000256" key="6">
    <source>
        <dbReference type="ARBA" id="ARBA00023054"/>
    </source>
</evidence>
<keyword evidence="11" id="KW-0963">Cytoplasm</keyword>
<dbReference type="Gene3D" id="1.10.8.60">
    <property type="match status" value="1"/>
</dbReference>
<evidence type="ECO:0000256" key="4">
    <source>
        <dbReference type="ARBA" id="ARBA00022840"/>
    </source>
</evidence>
<dbReference type="Proteomes" id="UP001595909">
    <property type="component" value="Unassembled WGS sequence"/>
</dbReference>
<evidence type="ECO:0000259" key="12">
    <source>
        <dbReference type="PROSITE" id="PS51903"/>
    </source>
</evidence>
<feature type="domain" description="Clp R" evidence="12">
    <location>
        <begin position="3"/>
        <end position="151"/>
    </location>
</feature>
<dbReference type="SUPFAM" id="SSF52540">
    <property type="entry name" value="P-loop containing nucleoside triphosphate hydrolases"/>
    <property type="match status" value="2"/>
</dbReference>
<dbReference type="SUPFAM" id="SSF81923">
    <property type="entry name" value="Double Clp-N motif"/>
    <property type="match status" value="1"/>
</dbReference>
<keyword evidence="14" id="KW-1185">Reference proteome</keyword>
<dbReference type="InterPro" id="IPR003593">
    <property type="entry name" value="AAA+_ATPase"/>
</dbReference>
<dbReference type="Pfam" id="PF07724">
    <property type="entry name" value="AAA_2"/>
    <property type="match status" value="1"/>
</dbReference>
<dbReference type="InterPro" id="IPR041546">
    <property type="entry name" value="ClpA/ClpB_AAA_lid"/>
</dbReference>
<dbReference type="Gene3D" id="3.40.50.300">
    <property type="entry name" value="P-loop containing nucleotide triphosphate hydrolases"/>
    <property type="match status" value="3"/>
</dbReference>
<dbReference type="RefSeq" id="WP_274191979.1">
    <property type="nucleotide sequence ID" value="NZ_BAABHN010000064.1"/>
</dbReference>
<keyword evidence="3 10" id="KW-0547">Nucleotide-binding</keyword>
<evidence type="ECO:0000313" key="13">
    <source>
        <dbReference type="EMBL" id="MFC4836504.1"/>
    </source>
</evidence>
<comment type="subunit">
    <text evidence="11">Homohexamer; The oligomerization is ATP-dependent.</text>
</comment>